<comment type="caution">
    <text evidence="4">The sequence shown here is derived from an EMBL/GenBank/DDBJ whole genome shotgun (WGS) entry which is preliminary data.</text>
</comment>
<accession>A0A0A0NUK1</accession>
<reference evidence="4 5" key="1">
    <citation type="journal article" date="2018" name="J. Biol. Chem.">
        <title>Discovery of the actinoplanic acid pathway in Streptomyces rapamycinicus reveals a genetically conserved synergism with rapamycin.</title>
        <authorList>
            <person name="Mrak P."/>
            <person name="Krastel P."/>
            <person name="Pivk Lukancic P."/>
            <person name="Tao J."/>
            <person name="Pistorius D."/>
            <person name="Moore C.M."/>
        </authorList>
    </citation>
    <scope>NUCLEOTIDE SEQUENCE [LARGE SCALE GENOMIC DNA]</scope>
    <source>
        <strain evidence="4 5">NRRL 5491</strain>
    </source>
</reference>
<evidence type="ECO:0000313" key="5">
    <source>
        <dbReference type="Proteomes" id="UP000281594"/>
    </source>
</evidence>
<name>A0A0A0NUK1_STRRN</name>
<dbReference type="InterPro" id="IPR054357">
    <property type="entry name" value="MFE-2_N"/>
</dbReference>
<feature type="domain" description="Peroxisomal multifunctional enzyme type 2-like N-terminal" evidence="3">
    <location>
        <begin position="2"/>
        <end position="108"/>
    </location>
</feature>
<dbReference type="EMBL" id="QYCY01000004">
    <property type="protein sequence ID" value="RLV72940.1"/>
    <property type="molecule type" value="Genomic_DNA"/>
</dbReference>
<dbReference type="GO" id="GO:0044594">
    <property type="term" value="F:17-beta-hydroxysteroid dehydrogenase (NAD+) activity"/>
    <property type="evidence" value="ECO:0007669"/>
    <property type="project" value="TreeGrafter"/>
</dbReference>
<dbReference type="KEGG" id="src:M271_44300"/>
<sequence>MAYREEDAILYALAVGTPADQLDLVFERNLRVLPTYGLVLGLWVADAAGALGAFRPQDALHGAQTLNVHKPLPPEGDIDVHGRVAAVWDKGSAAVLEVVAECDHFTAGYSIFLPRQGGWGGERGPSAVRADNPAPVGPVWSGSYATSTQQAALYRLTGDRHLIHIDPEAAHAAGLPGVILHGLCTLGIAAREVAEAAGARPWELASLRARFTAPVRPGDTIALSCRRGGDGAIAFTAQAAGATVLNAGSAVYSPQGAADPG</sequence>
<proteinExistence type="inferred from homology"/>
<protein>
    <submittedName>
        <fullName evidence="4">Uncharacterized protein</fullName>
    </submittedName>
</protein>
<evidence type="ECO:0000259" key="2">
    <source>
        <dbReference type="Pfam" id="PF01575"/>
    </source>
</evidence>
<dbReference type="InterPro" id="IPR002539">
    <property type="entry name" value="MaoC-like_dom"/>
</dbReference>
<dbReference type="PANTHER" id="PTHR13078">
    <property type="entry name" value="PEROXISOMAL MULTIFUNCTIONAL ENZYME TYPE 2-RELATED"/>
    <property type="match status" value="1"/>
</dbReference>
<dbReference type="GO" id="GO:0006635">
    <property type="term" value="P:fatty acid beta-oxidation"/>
    <property type="evidence" value="ECO:0007669"/>
    <property type="project" value="TreeGrafter"/>
</dbReference>
<dbReference type="Proteomes" id="UP000281594">
    <property type="component" value="Unassembled WGS sequence"/>
</dbReference>
<dbReference type="eggNOG" id="COG2030">
    <property type="taxonomic scope" value="Bacteria"/>
</dbReference>
<dbReference type="Pfam" id="PF01575">
    <property type="entry name" value="MaoC_dehydratas"/>
    <property type="match status" value="1"/>
</dbReference>
<dbReference type="GO" id="GO:0004300">
    <property type="term" value="F:enoyl-CoA hydratase activity"/>
    <property type="evidence" value="ECO:0007669"/>
    <property type="project" value="TreeGrafter"/>
</dbReference>
<evidence type="ECO:0000256" key="1">
    <source>
        <dbReference type="ARBA" id="ARBA00005254"/>
    </source>
</evidence>
<dbReference type="STRING" id="1343740.M271_44300"/>
<dbReference type="HOGENOM" id="CLU_040078_1_1_11"/>
<evidence type="ECO:0000259" key="3">
    <source>
        <dbReference type="Pfam" id="PF22622"/>
    </source>
</evidence>
<organism evidence="4 5">
    <name type="scientific">Streptomyces rapamycinicus (strain ATCC 29253 / DSM 41530 / NRRL 5491 / AYB-994)</name>
    <name type="common">Streptomyces hygroscopicus (strain ATCC 29253)</name>
    <dbReference type="NCBI Taxonomy" id="1343740"/>
    <lineage>
        <taxon>Bacteria</taxon>
        <taxon>Bacillati</taxon>
        <taxon>Actinomycetota</taxon>
        <taxon>Actinomycetes</taxon>
        <taxon>Kitasatosporales</taxon>
        <taxon>Streptomycetaceae</taxon>
        <taxon>Streptomyces</taxon>
        <taxon>Streptomyces violaceusniger group</taxon>
    </lineage>
</organism>
<dbReference type="InterPro" id="IPR029069">
    <property type="entry name" value="HotDog_dom_sf"/>
</dbReference>
<feature type="domain" description="MaoC-like" evidence="2">
    <location>
        <begin position="143"/>
        <end position="231"/>
    </location>
</feature>
<dbReference type="Pfam" id="PF22622">
    <property type="entry name" value="MFE-2_hydrat-2_N"/>
    <property type="match status" value="1"/>
</dbReference>
<dbReference type="AlphaFoldDB" id="A0A0A0NUK1"/>
<comment type="similarity">
    <text evidence="1">Belongs to the enoyl-CoA hydratase/isomerase family.</text>
</comment>
<evidence type="ECO:0000313" key="4">
    <source>
        <dbReference type="EMBL" id="RLV72940.1"/>
    </source>
</evidence>
<dbReference type="GO" id="GO:0003857">
    <property type="term" value="F:(3S)-3-hydroxyacyl-CoA dehydrogenase (NAD+) activity"/>
    <property type="evidence" value="ECO:0007669"/>
    <property type="project" value="TreeGrafter"/>
</dbReference>
<dbReference type="RefSeq" id="WP_020873709.1">
    <property type="nucleotide sequence ID" value="NC_022785.1"/>
</dbReference>
<dbReference type="PANTHER" id="PTHR13078:SF56">
    <property type="entry name" value="PEROXISOMAL MULTIFUNCTIONAL ENZYME TYPE 2"/>
    <property type="match status" value="1"/>
</dbReference>
<dbReference type="SUPFAM" id="SSF54637">
    <property type="entry name" value="Thioesterase/thiol ester dehydrase-isomerase"/>
    <property type="match status" value="2"/>
</dbReference>
<dbReference type="Gene3D" id="3.10.129.10">
    <property type="entry name" value="Hotdog Thioesterase"/>
    <property type="match status" value="1"/>
</dbReference>
<gene>
    <name evidence="4" type="ORF">D3C57_150475</name>
</gene>